<evidence type="ECO:0000259" key="1">
    <source>
        <dbReference type="Pfam" id="PF04149"/>
    </source>
</evidence>
<dbReference type="AlphaFoldDB" id="A0A8J3JDV5"/>
<gene>
    <name evidence="2" type="ORF">Aru02nite_57930</name>
</gene>
<organism evidence="2 3">
    <name type="scientific">Actinocatenispora rupis</name>
    <dbReference type="NCBI Taxonomy" id="519421"/>
    <lineage>
        <taxon>Bacteria</taxon>
        <taxon>Bacillati</taxon>
        <taxon>Actinomycetota</taxon>
        <taxon>Actinomycetes</taxon>
        <taxon>Micromonosporales</taxon>
        <taxon>Micromonosporaceae</taxon>
        <taxon>Actinocatenispora</taxon>
    </lineage>
</organism>
<reference evidence="2" key="1">
    <citation type="submission" date="2021-01" db="EMBL/GenBank/DDBJ databases">
        <title>Whole genome shotgun sequence of Actinocatenispora rupis NBRC 107355.</title>
        <authorList>
            <person name="Komaki H."/>
            <person name="Tamura T."/>
        </authorList>
    </citation>
    <scope>NUCLEOTIDE SEQUENCE</scope>
    <source>
        <strain evidence="2">NBRC 107355</strain>
    </source>
</reference>
<keyword evidence="3" id="KW-1185">Reference proteome</keyword>
<dbReference type="InterPro" id="IPR007278">
    <property type="entry name" value="DUF397"/>
</dbReference>
<sequence length="69" mass="7431">MSNLAEAIWIKSSRSGNQGNCIEYAPNLMATEGVVGVRDSKDPEGPKMTFAPESWTAFVRQVKAGSLNS</sequence>
<protein>
    <submittedName>
        <fullName evidence="2">DUF397 domain-containing protein</fullName>
    </submittedName>
</protein>
<comment type="caution">
    <text evidence="2">The sequence shown here is derived from an EMBL/GenBank/DDBJ whole genome shotgun (WGS) entry which is preliminary data.</text>
</comment>
<evidence type="ECO:0000313" key="3">
    <source>
        <dbReference type="Proteomes" id="UP000612808"/>
    </source>
</evidence>
<dbReference type="RefSeq" id="WP_203662926.1">
    <property type="nucleotide sequence ID" value="NZ_BAAAZM010000012.1"/>
</dbReference>
<dbReference type="Pfam" id="PF04149">
    <property type="entry name" value="DUF397"/>
    <property type="match status" value="1"/>
</dbReference>
<name>A0A8J3JDV5_9ACTN</name>
<dbReference type="EMBL" id="BOMB01000034">
    <property type="protein sequence ID" value="GID14904.1"/>
    <property type="molecule type" value="Genomic_DNA"/>
</dbReference>
<proteinExistence type="predicted"/>
<feature type="domain" description="DUF397" evidence="1">
    <location>
        <begin position="9"/>
        <end position="63"/>
    </location>
</feature>
<evidence type="ECO:0000313" key="2">
    <source>
        <dbReference type="EMBL" id="GID14904.1"/>
    </source>
</evidence>
<accession>A0A8J3JDV5</accession>
<dbReference type="Proteomes" id="UP000612808">
    <property type="component" value="Unassembled WGS sequence"/>
</dbReference>